<keyword evidence="3" id="KW-1185">Reference proteome</keyword>
<evidence type="ECO:0000313" key="2">
    <source>
        <dbReference type="EMBL" id="CAT05315.1"/>
    </source>
</evidence>
<dbReference type="eggNOG" id="ENOG5030MPZ">
    <property type="taxonomic scope" value="Bacteria"/>
</dbReference>
<feature type="transmembrane region" description="Helical" evidence="1">
    <location>
        <begin position="74"/>
        <end position="96"/>
    </location>
</feature>
<evidence type="ECO:0000313" key="3">
    <source>
        <dbReference type="Proteomes" id="UP000001491"/>
    </source>
</evidence>
<keyword evidence="1" id="KW-1133">Transmembrane helix</keyword>
<dbReference type="EMBL" id="FM864216">
    <property type="protein sequence ID" value="CAT05315.1"/>
    <property type="molecule type" value="Genomic_DNA"/>
</dbReference>
<organism evidence="2 3">
    <name type="scientific">Mesomycoplasma conjunctivae (strain ATCC 25834 / NCTC 10147 / HRC/581)</name>
    <name type="common">Mycoplasma conjunctivae</name>
    <dbReference type="NCBI Taxonomy" id="572263"/>
    <lineage>
        <taxon>Bacteria</taxon>
        <taxon>Bacillati</taxon>
        <taxon>Mycoplasmatota</taxon>
        <taxon>Mycoplasmoidales</taxon>
        <taxon>Metamycoplasmataceae</taxon>
        <taxon>Mesomycoplasma</taxon>
    </lineage>
</organism>
<gene>
    <name evidence="2" type="ordered locus">MCJ_006200</name>
</gene>
<dbReference type="KEGG" id="mco:MCJ_006200"/>
<sequence length="164" mass="19329">MNKARKQLIQFIEQKQKQLKLNQIIAYYGANIAKWVLFLANIIVVILAIIVVVIEVQRYIKIPTETKTILGDLGLTIVLATFIILTFFINIFLSVYRAVMKYDDYKKAQRELSYIYFQIEKNPQYSFADFESDYEKITKFYFTKKQVSKLMLVKKAVFGGKKWL</sequence>
<reference evidence="3" key="1">
    <citation type="journal article" date="2009" name="BMC Bioinformatics">
        <title>The Mycoplasma conjunctivae genome sequencing, annotation and analysis.</title>
        <authorList>
            <person name="Calderon-Copete S.P."/>
            <person name="Wigger G."/>
            <person name="Wunderlin C."/>
            <person name="Schmidheini T."/>
            <person name="Frey J."/>
            <person name="Quail M.A."/>
            <person name="Falquet L."/>
        </authorList>
    </citation>
    <scope>NUCLEOTIDE SEQUENCE [LARGE SCALE GENOMIC DNA]</scope>
    <source>
        <strain evidence="3">ATCC 25834 / NCTC 10147 / HRC/581</strain>
    </source>
</reference>
<evidence type="ECO:0000256" key="1">
    <source>
        <dbReference type="SAM" id="Phobius"/>
    </source>
</evidence>
<dbReference type="HOGENOM" id="CLU_1600878_0_0_14"/>
<keyword evidence="1" id="KW-0812">Transmembrane</keyword>
<protein>
    <submittedName>
        <fullName evidence="2">Uncharacterized protein</fullName>
    </submittedName>
</protein>
<keyword evidence="1" id="KW-0472">Membrane</keyword>
<name>C5J752_MESCH</name>
<accession>C5J752</accession>
<proteinExistence type="predicted"/>
<dbReference type="AlphaFoldDB" id="C5J752"/>
<dbReference type="Proteomes" id="UP000001491">
    <property type="component" value="Chromosome"/>
</dbReference>
<feature type="transmembrane region" description="Helical" evidence="1">
    <location>
        <begin position="35"/>
        <end position="54"/>
    </location>
</feature>